<comment type="caution">
    <text evidence="2">The sequence shown here is derived from an EMBL/GenBank/DDBJ whole genome shotgun (WGS) entry which is preliminary data.</text>
</comment>
<name>A0A931H426_9BURK</name>
<dbReference type="AlphaFoldDB" id="A0A931H426"/>
<accession>A0A931H426</accession>
<dbReference type="InterPro" id="IPR000086">
    <property type="entry name" value="NUDIX_hydrolase_dom"/>
</dbReference>
<dbReference type="InterPro" id="IPR015797">
    <property type="entry name" value="NUDIX_hydrolase-like_dom_sf"/>
</dbReference>
<reference evidence="2" key="1">
    <citation type="submission" date="2020-11" db="EMBL/GenBank/DDBJ databases">
        <title>Bacterial whole genome sequence for Caenimonas sp. DR4.4.</title>
        <authorList>
            <person name="Le V."/>
            <person name="Ko S.-R."/>
            <person name="Ahn C.-Y."/>
            <person name="Oh H.-M."/>
        </authorList>
    </citation>
    <scope>NUCLEOTIDE SEQUENCE</scope>
    <source>
        <strain evidence="2">DR4.4</strain>
    </source>
</reference>
<dbReference type="EMBL" id="JADWYS010000001">
    <property type="protein sequence ID" value="MBG9388225.1"/>
    <property type="molecule type" value="Genomic_DNA"/>
</dbReference>
<sequence>MSGELLDAAWLAALRRQADEPPRVPRVALWAGGTRIGSVEPEWARGLVLRPEWIAPAQRGGEAGWEVLGDITASLHAVALALRDAGAAHAWRDEQLAVRDDSGAIIATVERAAVRPLGIATRAVHLVGLSPDGRHWVQQRSLTKPNDPGLWDTLMGGMVPASDSVEAALERETWEEAGLRVAQLRELSRGGRVTLRCPTDSGRGGYVVEQIDWYRCVVPEGVVPVNQDGEVAQFGLLAPDELASRLHRDEFTLEAALIIAQCMAL</sequence>
<dbReference type="PROSITE" id="PS51462">
    <property type="entry name" value="NUDIX"/>
    <property type="match status" value="1"/>
</dbReference>
<dbReference type="Gene3D" id="3.90.79.10">
    <property type="entry name" value="Nucleoside Triphosphate Pyrophosphohydrolase"/>
    <property type="match status" value="1"/>
</dbReference>
<protein>
    <submittedName>
        <fullName evidence="2">NUDIX domain-containing protein</fullName>
    </submittedName>
</protein>
<evidence type="ECO:0000313" key="3">
    <source>
        <dbReference type="Proteomes" id="UP000651050"/>
    </source>
</evidence>
<evidence type="ECO:0000259" key="1">
    <source>
        <dbReference type="PROSITE" id="PS51462"/>
    </source>
</evidence>
<proteinExistence type="predicted"/>
<dbReference type="Pfam" id="PF00293">
    <property type="entry name" value="NUDIX"/>
    <property type="match status" value="1"/>
</dbReference>
<evidence type="ECO:0000313" key="2">
    <source>
        <dbReference type="EMBL" id="MBG9388225.1"/>
    </source>
</evidence>
<feature type="domain" description="Nudix hydrolase" evidence="1">
    <location>
        <begin position="119"/>
        <end position="261"/>
    </location>
</feature>
<dbReference type="GO" id="GO:0003824">
    <property type="term" value="F:catalytic activity"/>
    <property type="evidence" value="ECO:0007669"/>
    <property type="project" value="UniProtKB-ARBA"/>
</dbReference>
<dbReference type="SUPFAM" id="SSF55811">
    <property type="entry name" value="Nudix"/>
    <property type="match status" value="1"/>
</dbReference>
<keyword evidence="3" id="KW-1185">Reference proteome</keyword>
<organism evidence="2 3">
    <name type="scientific">Caenimonas aquaedulcis</name>
    <dbReference type="NCBI Taxonomy" id="2793270"/>
    <lineage>
        <taxon>Bacteria</taxon>
        <taxon>Pseudomonadati</taxon>
        <taxon>Pseudomonadota</taxon>
        <taxon>Betaproteobacteria</taxon>
        <taxon>Burkholderiales</taxon>
        <taxon>Comamonadaceae</taxon>
        <taxon>Caenimonas</taxon>
    </lineage>
</organism>
<dbReference type="CDD" id="cd03676">
    <property type="entry name" value="NUDIX_Tnr3_like"/>
    <property type="match status" value="1"/>
</dbReference>
<dbReference type="RefSeq" id="WP_196986097.1">
    <property type="nucleotide sequence ID" value="NZ_JADWYS010000001.1"/>
</dbReference>
<gene>
    <name evidence="2" type="ORF">I5803_09350</name>
</gene>
<dbReference type="Proteomes" id="UP000651050">
    <property type="component" value="Unassembled WGS sequence"/>
</dbReference>